<evidence type="ECO:0000256" key="12">
    <source>
        <dbReference type="ARBA" id="ARBA00045097"/>
    </source>
</evidence>
<sequence>MKILAIDDQKLILLSVEKRLSEIGYEVQTANSIESGIQLFNSFKPDLVLLDMNMPEMSGAELVSCTGTEVVKYIRVFMKNDTPILVMSGNTDEQLIMENFALGVNDYLKKPVSLDEMAARVKRIIGAPANKGVITAKKSDTRILQKNCVGVVIPCYNEEERLLSEEFKEFAHKNLGYHLCFVNDGSTDNTLAVLQKLKKDNPDNISIYNCKQNGGKAEAVRQGILHLVKDQQLDYIGFLDADLSTDFRDFDDLVKTIESSDFKIVSGSRIARMGANITKESARKVISMSINLIIQTILGMPFKDTQCGAKVMDREIASKMFNKKFVTKWLFDVELFMRMKKYFGKTEVKSMICEQPLKRWIHADGSKLSMKDSVKIVGQLAQIAVHYR</sequence>
<comment type="similarity">
    <text evidence="3">Belongs to the glycosyltransferase 2 family.</text>
</comment>
<evidence type="ECO:0000256" key="8">
    <source>
        <dbReference type="ARBA" id="ARBA00022824"/>
    </source>
</evidence>
<dbReference type="InterPro" id="IPR001173">
    <property type="entry name" value="Glyco_trans_2-like"/>
</dbReference>
<dbReference type="EMBL" id="SOAY01000010">
    <property type="protein sequence ID" value="TDT47608.1"/>
    <property type="molecule type" value="Genomic_DNA"/>
</dbReference>
<dbReference type="RefSeq" id="WP_133686978.1">
    <property type="nucleotide sequence ID" value="NZ_SOAY01000010.1"/>
</dbReference>
<evidence type="ECO:0000256" key="3">
    <source>
        <dbReference type="ARBA" id="ARBA00006739"/>
    </source>
</evidence>
<dbReference type="OrthoDB" id="952827at2"/>
<dbReference type="SUPFAM" id="SSF53448">
    <property type="entry name" value="Nucleotide-diphospho-sugar transferases"/>
    <property type="match status" value="1"/>
</dbReference>
<evidence type="ECO:0000256" key="10">
    <source>
        <dbReference type="ARBA" id="ARBA00022989"/>
    </source>
</evidence>
<feature type="domain" description="Response regulatory" evidence="14">
    <location>
        <begin position="2"/>
        <end position="125"/>
    </location>
</feature>
<gene>
    <name evidence="15" type="ORF">CLV90_1686</name>
</gene>
<dbReference type="PROSITE" id="PS50110">
    <property type="entry name" value="RESPONSE_REGULATORY"/>
    <property type="match status" value="1"/>
</dbReference>
<dbReference type="PANTHER" id="PTHR10859:SF91">
    <property type="entry name" value="DOLICHYL-PHOSPHATE BETA-GLUCOSYLTRANSFERASE"/>
    <property type="match status" value="1"/>
</dbReference>
<reference evidence="15 16" key="1">
    <citation type="submission" date="2019-03" db="EMBL/GenBank/DDBJ databases">
        <title>Genomic Encyclopedia of Archaeal and Bacterial Type Strains, Phase II (KMG-II): from individual species to whole genera.</title>
        <authorList>
            <person name="Goeker M."/>
        </authorList>
    </citation>
    <scope>NUCLEOTIDE SEQUENCE [LARGE SCALE GENOMIC DNA]</scope>
    <source>
        <strain evidence="15 16">DSM 25233</strain>
    </source>
</reference>
<dbReference type="EC" id="2.4.1.117" evidence="4"/>
<dbReference type="SMART" id="SM00448">
    <property type="entry name" value="REC"/>
    <property type="match status" value="1"/>
</dbReference>
<dbReference type="Pfam" id="PF00535">
    <property type="entry name" value="Glycos_transf_2"/>
    <property type="match status" value="1"/>
</dbReference>
<keyword evidence="5" id="KW-0328">Glycosyltransferase</keyword>
<evidence type="ECO:0000256" key="9">
    <source>
        <dbReference type="ARBA" id="ARBA00022968"/>
    </source>
</evidence>
<keyword evidence="6" id="KW-0808">Transferase</keyword>
<organism evidence="15 16">
    <name type="scientific">Maribacter spongiicola</name>
    <dbReference type="NCBI Taxonomy" id="1206753"/>
    <lineage>
        <taxon>Bacteria</taxon>
        <taxon>Pseudomonadati</taxon>
        <taxon>Bacteroidota</taxon>
        <taxon>Flavobacteriia</taxon>
        <taxon>Flavobacteriales</taxon>
        <taxon>Flavobacteriaceae</taxon>
        <taxon>Maribacter</taxon>
    </lineage>
</organism>
<evidence type="ECO:0000313" key="15">
    <source>
        <dbReference type="EMBL" id="TDT47608.1"/>
    </source>
</evidence>
<name>A0A4R7KAW3_9FLAO</name>
<comment type="subcellular location">
    <subcellularLocation>
        <location evidence="1">Endoplasmic reticulum membrane</location>
        <topology evidence="1">Single-pass membrane protein</topology>
    </subcellularLocation>
</comment>
<proteinExistence type="inferred from homology"/>
<evidence type="ECO:0000256" key="4">
    <source>
        <dbReference type="ARBA" id="ARBA00012583"/>
    </source>
</evidence>
<keyword evidence="9" id="KW-0735">Signal-anchor</keyword>
<feature type="modified residue" description="4-aspartylphosphate" evidence="13">
    <location>
        <position position="51"/>
    </location>
</feature>
<dbReference type="PROSITE" id="PS50890">
    <property type="entry name" value="PUA"/>
    <property type="match status" value="1"/>
</dbReference>
<protein>
    <recommendedName>
        <fullName evidence="4">dolichyl-phosphate beta-glucosyltransferase</fullName>
        <ecNumber evidence="4">2.4.1.117</ecNumber>
    </recommendedName>
</protein>
<dbReference type="InterPro" id="IPR001789">
    <property type="entry name" value="Sig_transdc_resp-reg_receiver"/>
</dbReference>
<evidence type="ECO:0000256" key="1">
    <source>
        <dbReference type="ARBA" id="ARBA00004389"/>
    </source>
</evidence>
<dbReference type="GO" id="GO:0006487">
    <property type="term" value="P:protein N-linked glycosylation"/>
    <property type="evidence" value="ECO:0007669"/>
    <property type="project" value="TreeGrafter"/>
</dbReference>
<dbReference type="GO" id="GO:0004581">
    <property type="term" value="F:dolichyl-phosphate beta-glucosyltransferase activity"/>
    <property type="evidence" value="ECO:0007669"/>
    <property type="project" value="UniProtKB-EC"/>
</dbReference>
<evidence type="ECO:0000256" key="2">
    <source>
        <dbReference type="ARBA" id="ARBA00004922"/>
    </source>
</evidence>
<evidence type="ECO:0000256" key="13">
    <source>
        <dbReference type="PROSITE-ProRule" id="PRU00169"/>
    </source>
</evidence>
<keyword evidence="11" id="KW-0472">Membrane</keyword>
<keyword evidence="8" id="KW-0256">Endoplasmic reticulum</keyword>
<dbReference type="AlphaFoldDB" id="A0A4R7KAW3"/>
<dbReference type="InterPro" id="IPR011006">
    <property type="entry name" value="CheY-like_superfamily"/>
</dbReference>
<dbReference type="Gene3D" id="3.40.50.2300">
    <property type="match status" value="1"/>
</dbReference>
<comment type="catalytic activity">
    <reaction evidence="12">
        <text>a di-trans,poly-cis-dolichyl phosphate + UDP-alpha-D-glucose = a di-trans,poly-cis-dolichyl beta-D-glucosyl phosphate + UDP</text>
        <dbReference type="Rhea" id="RHEA:15401"/>
        <dbReference type="Rhea" id="RHEA-COMP:19498"/>
        <dbReference type="Rhea" id="RHEA-COMP:19502"/>
        <dbReference type="ChEBI" id="CHEBI:57525"/>
        <dbReference type="ChEBI" id="CHEBI:57683"/>
        <dbReference type="ChEBI" id="CHEBI:58223"/>
        <dbReference type="ChEBI" id="CHEBI:58885"/>
        <dbReference type="EC" id="2.4.1.117"/>
    </reaction>
    <physiologicalReaction direction="left-to-right" evidence="12">
        <dbReference type="Rhea" id="RHEA:15402"/>
    </physiologicalReaction>
</comment>
<dbReference type="Proteomes" id="UP000294749">
    <property type="component" value="Unassembled WGS sequence"/>
</dbReference>
<evidence type="ECO:0000256" key="7">
    <source>
        <dbReference type="ARBA" id="ARBA00022692"/>
    </source>
</evidence>
<keyword evidence="10" id="KW-1133">Transmembrane helix</keyword>
<dbReference type="Gene3D" id="3.90.550.10">
    <property type="entry name" value="Spore Coat Polysaccharide Biosynthesis Protein SpsA, Chain A"/>
    <property type="match status" value="1"/>
</dbReference>
<dbReference type="PANTHER" id="PTHR10859">
    <property type="entry name" value="GLYCOSYL TRANSFERASE"/>
    <property type="match status" value="1"/>
</dbReference>
<evidence type="ECO:0000256" key="5">
    <source>
        <dbReference type="ARBA" id="ARBA00022676"/>
    </source>
</evidence>
<keyword evidence="7" id="KW-0812">Transmembrane</keyword>
<dbReference type="CDD" id="cd04188">
    <property type="entry name" value="DPG_synthase"/>
    <property type="match status" value="1"/>
</dbReference>
<evidence type="ECO:0000256" key="11">
    <source>
        <dbReference type="ARBA" id="ARBA00023136"/>
    </source>
</evidence>
<keyword evidence="13" id="KW-0597">Phosphoprotein</keyword>
<dbReference type="InterPro" id="IPR035518">
    <property type="entry name" value="DPG_synthase"/>
</dbReference>
<dbReference type="InterPro" id="IPR029044">
    <property type="entry name" value="Nucleotide-diphossugar_trans"/>
</dbReference>
<evidence type="ECO:0000259" key="14">
    <source>
        <dbReference type="PROSITE" id="PS50110"/>
    </source>
</evidence>
<dbReference type="Pfam" id="PF00072">
    <property type="entry name" value="Response_reg"/>
    <property type="match status" value="1"/>
</dbReference>
<dbReference type="SUPFAM" id="SSF52172">
    <property type="entry name" value="CheY-like"/>
    <property type="match status" value="1"/>
</dbReference>
<dbReference type="CDD" id="cd00156">
    <property type="entry name" value="REC"/>
    <property type="match status" value="1"/>
</dbReference>
<comment type="pathway">
    <text evidence="2">Protein modification; protein glycosylation.</text>
</comment>
<dbReference type="GO" id="GO:0000160">
    <property type="term" value="P:phosphorelay signal transduction system"/>
    <property type="evidence" value="ECO:0007669"/>
    <property type="project" value="InterPro"/>
</dbReference>
<evidence type="ECO:0000256" key="6">
    <source>
        <dbReference type="ARBA" id="ARBA00022679"/>
    </source>
</evidence>
<evidence type="ECO:0000313" key="16">
    <source>
        <dbReference type="Proteomes" id="UP000294749"/>
    </source>
</evidence>
<accession>A0A4R7KAW3</accession>
<keyword evidence="16" id="KW-1185">Reference proteome</keyword>
<comment type="caution">
    <text evidence="15">The sequence shown here is derived from an EMBL/GenBank/DDBJ whole genome shotgun (WGS) entry which is preliminary data.</text>
</comment>